<dbReference type="Gene3D" id="1.10.287.1260">
    <property type="match status" value="1"/>
</dbReference>
<feature type="transmembrane region" description="Helical" evidence="8">
    <location>
        <begin position="464"/>
        <end position="486"/>
    </location>
</feature>
<dbReference type="InterPro" id="IPR010920">
    <property type="entry name" value="LSM_dom_sf"/>
</dbReference>
<keyword evidence="4 8" id="KW-0812">Transmembrane</keyword>
<keyword evidence="5 8" id="KW-1133">Transmembrane helix</keyword>
<feature type="transmembrane region" description="Helical" evidence="8">
    <location>
        <begin position="393"/>
        <end position="417"/>
    </location>
</feature>
<proteinExistence type="inferred from homology"/>
<feature type="domain" description="Mechanosensitive ion channel MscS C-terminal" evidence="12">
    <location>
        <begin position="676"/>
        <end position="755"/>
    </location>
</feature>
<dbReference type="AlphaFoldDB" id="A0A3P5X7S3"/>
<feature type="transmembrane region" description="Helical" evidence="8">
    <location>
        <begin position="353"/>
        <end position="372"/>
    </location>
</feature>
<feature type="transmembrane region" description="Helical" evidence="8">
    <location>
        <begin position="282"/>
        <end position="301"/>
    </location>
</feature>
<keyword evidence="6 8" id="KW-0472">Membrane</keyword>
<dbReference type="PROSITE" id="PS01246">
    <property type="entry name" value="UPF0003"/>
    <property type="match status" value="1"/>
</dbReference>
<dbReference type="GO" id="GO:0008381">
    <property type="term" value="F:mechanosensitive monoatomic ion channel activity"/>
    <property type="evidence" value="ECO:0007669"/>
    <property type="project" value="UniProtKB-ARBA"/>
</dbReference>
<dbReference type="InterPro" id="IPR006685">
    <property type="entry name" value="MscS_channel_2nd"/>
</dbReference>
<evidence type="ECO:0000259" key="12">
    <source>
        <dbReference type="Pfam" id="PF21082"/>
    </source>
</evidence>
<feature type="transmembrane region" description="Helical" evidence="8">
    <location>
        <begin position="322"/>
        <end position="341"/>
    </location>
</feature>
<evidence type="ECO:0000256" key="4">
    <source>
        <dbReference type="ARBA" id="ARBA00022692"/>
    </source>
</evidence>
<dbReference type="RefSeq" id="WP_160144620.1">
    <property type="nucleotide sequence ID" value="NZ_UXAW01000081.1"/>
</dbReference>
<dbReference type="Pfam" id="PF21082">
    <property type="entry name" value="MS_channel_3rd"/>
    <property type="match status" value="1"/>
</dbReference>
<evidence type="ECO:0000256" key="3">
    <source>
        <dbReference type="ARBA" id="ARBA00022475"/>
    </source>
</evidence>
<dbReference type="PANTHER" id="PTHR30347">
    <property type="entry name" value="POTASSIUM CHANNEL RELATED"/>
    <property type="match status" value="1"/>
</dbReference>
<dbReference type="Pfam" id="PF00924">
    <property type="entry name" value="MS_channel_2nd"/>
    <property type="match status" value="1"/>
</dbReference>
<sequence length="801" mass="86336">MGRLRAAFAALWLGLCLALTVPAAGFAQGEGDSQQVDYRNWERAAKAAEAELSGGSVSDSRLDELRAGLAEWRGRLNAAQNANAERIATVREQIAALGPVPEGDSGEAPEIAQKRKELNEQLSTLLAPRIAAEEAYRRADGLIREIDRTIRDRQADHLLQLWPAPVNPANWPEAAVGMSDTFLRIWNEMSQGWQDGRARAQFFDSLPLILVLLAIAVATTLFARPWIEAFADRLRLGRTEARRRIFGLIASLGQVIVPTIGMVALSVALIRTGFLGPLTIGVAQALPWLGLTLFFAVWLGARVFPRVESGEEILALPVENRAEGRFMAAAMGAVVVIEALRRITMGSQNYSDAVTAVASFPVLCAGGVMLWRMGRILRRSREDGTVVSYGRRLLGFLGRAIGVIGIAAPLLAAFGYVAAGAALVFPSIMSLGLLALLIILQRLLSDLWAVIYPAEDSVAENERLVPVLLGFGLALASVPLFALIWGSRVSDLSEIWTRFREGFQLGETRVSPTDFLLFAVIFVIGYLVTRLFQGALRNSILPRTKMDRGGQNALVSGTGYVGIFLAALVAINATGIDLSGLAIVASALSVGIGFGLQNIVQNFVSGIILMIERPVSEGDWIEVGTTQGIVKTISVRSTRIQTFDRNVVVVPNADLVSQRVTNWTRFGLAGRLIVPVSVIWGEDSRKVERLLREIAEAQPLVVLNPPPAVVLQGFGAGVLNYEIRVILRDVNFNTSVRSEINHMIAARFLEEGIAMPGAPAAIGVAPSARAAEEEEAEAPPAPASAPRRKAEKPGPAAEETT</sequence>
<comment type="similarity">
    <text evidence="2">Belongs to the MscS (TC 1.A.23) family.</text>
</comment>
<protein>
    <submittedName>
        <fullName evidence="13">Mechanosensitive channel MscK</fullName>
    </submittedName>
</protein>
<feature type="region of interest" description="Disordered" evidence="7">
    <location>
        <begin position="764"/>
        <end position="801"/>
    </location>
</feature>
<feature type="transmembrane region" description="Helical" evidence="8">
    <location>
        <begin position="206"/>
        <end position="224"/>
    </location>
</feature>
<dbReference type="SUPFAM" id="SSF50182">
    <property type="entry name" value="Sm-like ribonucleoproteins"/>
    <property type="match status" value="1"/>
</dbReference>
<dbReference type="SUPFAM" id="SSF82861">
    <property type="entry name" value="Mechanosensitive channel protein MscS (YggB), transmembrane region"/>
    <property type="match status" value="1"/>
</dbReference>
<evidence type="ECO:0000313" key="14">
    <source>
        <dbReference type="Proteomes" id="UP000277498"/>
    </source>
</evidence>
<evidence type="ECO:0000256" key="7">
    <source>
        <dbReference type="SAM" id="MobiDB-lite"/>
    </source>
</evidence>
<dbReference type="InterPro" id="IPR049278">
    <property type="entry name" value="MS_channel_C"/>
</dbReference>
<evidence type="ECO:0000259" key="10">
    <source>
        <dbReference type="Pfam" id="PF00924"/>
    </source>
</evidence>
<evidence type="ECO:0000313" key="13">
    <source>
        <dbReference type="EMBL" id="VDC30702.1"/>
    </source>
</evidence>
<name>A0A3P5X7S3_9RHOB</name>
<feature type="transmembrane region" description="Helical" evidence="8">
    <location>
        <begin position="245"/>
        <end position="270"/>
    </location>
</feature>
<dbReference type="InterPro" id="IPR011014">
    <property type="entry name" value="MscS_channel_TM-2"/>
</dbReference>
<dbReference type="InterPro" id="IPR006686">
    <property type="entry name" value="MscS_channel_CS"/>
</dbReference>
<dbReference type="InterPro" id="IPR023408">
    <property type="entry name" value="MscS_beta-dom_sf"/>
</dbReference>
<dbReference type="SUPFAM" id="SSF82689">
    <property type="entry name" value="Mechanosensitive channel protein MscS (YggB), C-terminal domain"/>
    <property type="match status" value="1"/>
</dbReference>
<dbReference type="EMBL" id="UXAW01000081">
    <property type="protein sequence ID" value="VDC30702.1"/>
    <property type="molecule type" value="Genomic_DNA"/>
</dbReference>
<dbReference type="PANTHER" id="PTHR30347:SF1">
    <property type="entry name" value="MECHANOSENSITIVE CHANNEL MSCK"/>
    <property type="match status" value="1"/>
</dbReference>
<feature type="transmembrane region" description="Helical" evidence="8">
    <location>
        <begin position="515"/>
        <end position="532"/>
    </location>
</feature>
<evidence type="ECO:0000256" key="9">
    <source>
        <dbReference type="SAM" id="SignalP"/>
    </source>
</evidence>
<evidence type="ECO:0000256" key="2">
    <source>
        <dbReference type="ARBA" id="ARBA00008017"/>
    </source>
</evidence>
<dbReference type="Pfam" id="PF12607">
    <property type="entry name" value="DUF3772"/>
    <property type="match status" value="1"/>
</dbReference>
<evidence type="ECO:0000256" key="5">
    <source>
        <dbReference type="ARBA" id="ARBA00022989"/>
    </source>
</evidence>
<feature type="transmembrane region" description="Helical" evidence="8">
    <location>
        <begin position="423"/>
        <end position="444"/>
    </location>
</feature>
<feature type="signal peptide" evidence="9">
    <location>
        <begin position="1"/>
        <end position="23"/>
    </location>
</feature>
<comment type="subcellular location">
    <subcellularLocation>
        <location evidence="1">Cell membrane</location>
        <topology evidence="1">Multi-pass membrane protein</topology>
    </subcellularLocation>
</comment>
<dbReference type="Gene3D" id="2.30.30.60">
    <property type="match status" value="1"/>
</dbReference>
<keyword evidence="14" id="KW-1185">Reference proteome</keyword>
<gene>
    <name evidence="13" type="primary">mscK</name>
    <name evidence="13" type="ORF">XINFAN_02647</name>
</gene>
<reference evidence="13 14" key="1">
    <citation type="submission" date="2018-11" db="EMBL/GenBank/DDBJ databases">
        <authorList>
            <person name="Criscuolo A."/>
        </authorList>
    </citation>
    <scope>NUCLEOTIDE SEQUENCE [LARGE SCALE GENOMIC DNA]</scope>
    <source>
        <strain evidence="13">ACIP111625</strain>
    </source>
</reference>
<feature type="transmembrane region" description="Helical" evidence="8">
    <location>
        <begin position="579"/>
        <end position="600"/>
    </location>
</feature>
<feature type="domain" description="DUF3772" evidence="11">
    <location>
        <begin position="131"/>
        <end position="190"/>
    </location>
</feature>
<feature type="chain" id="PRO_5017996714" evidence="9">
    <location>
        <begin position="24"/>
        <end position="801"/>
    </location>
</feature>
<feature type="domain" description="Mechanosensitive ion channel MscS" evidence="10">
    <location>
        <begin position="598"/>
        <end position="665"/>
    </location>
</feature>
<accession>A0A3P5X7S3</accession>
<evidence type="ECO:0000256" key="1">
    <source>
        <dbReference type="ARBA" id="ARBA00004651"/>
    </source>
</evidence>
<dbReference type="InterPro" id="IPR052702">
    <property type="entry name" value="MscS-like_channel"/>
</dbReference>
<evidence type="ECO:0000256" key="8">
    <source>
        <dbReference type="SAM" id="Phobius"/>
    </source>
</evidence>
<dbReference type="Gene3D" id="3.30.70.100">
    <property type="match status" value="1"/>
</dbReference>
<organism evidence="13 14">
    <name type="scientific">Pseudogemmobacter humi</name>
    <dbReference type="NCBI Taxonomy" id="2483812"/>
    <lineage>
        <taxon>Bacteria</taxon>
        <taxon>Pseudomonadati</taxon>
        <taxon>Pseudomonadota</taxon>
        <taxon>Alphaproteobacteria</taxon>
        <taxon>Rhodobacterales</taxon>
        <taxon>Paracoccaceae</taxon>
        <taxon>Pseudogemmobacter</taxon>
    </lineage>
</organism>
<feature type="transmembrane region" description="Helical" evidence="8">
    <location>
        <begin position="553"/>
        <end position="573"/>
    </location>
</feature>
<evidence type="ECO:0000256" key="6">
    <source>
        <dbReference type="ARBA" id="ARBA00023136"/>
    </source>
</evidence>
<keyword evidence="9" id="KW-0732">Signal</keyword>
<dbReference type="InterPro" id="IPR022249">
    <property type="entry name" value="DUF3772"/>
</dbReference>
<keyword evidence="3" id="KW-1003">Cell membrane</keyword>
<evidence type="ECO:0000259" key="11">
    <source>
        <dbReference type="Pfam" id="PF12607"/>
    </source>
</evidence>
<dbReference type="GO" id="GO:0005886">
    <property type="term" value="C:plasma membrane"/>
    <property type="evidence" value="ECO:0007669"/>
    <property type="project" value="UniProtKB-SubCell"/>
</dbReference>
<dbReference type="Proteomes" id="UP000277498">
    <property type="component" value="Unassembled WGS sequence"/>
</dbReference>
<dbReference type="OrthoDB" id="9799209at2"/>
<dbReference type="InterPro" id="IPR011066">
    <property type="entry name" value="MscS_channel_C_sf"/>
</dbReference>